<dbReference type="EMBL" id="JAVRFL010000018">
    <property type="protein sequence ID" value="MDT0530711.1"/>
    <property type="molecule type" value="Genomic_DNA"/>
</dbReference>
<dbReference type="RefSeq" id="WP_311412683.1">
    <property type="nucleotide sequence ID" value="NZ_JAVRFL010000018.1"/>
</dbReference>
<protein>
    <submittedName>
        <fullName evidence="6">TetR/AcrR family transcriptional regulator</fullName>
    </submittedName>
</protein>
<evidence type="ECO:0000256" key="1">
    <source>
        <dbReference type="ARBA" id="ARBA00023015"/>
    </source>
</evidence>
<dbReference type="PRINTS" id="PR00455">
    <property type="entry name" value="HTHTETR"/>
</dbReference>
<organism evidence="6 7">
    <name type="scientific">Micromonospora reichwaldensis</name>
    <dbReference type="NCBI Taxonomy" id="3075516"/>
    <lineage>
        <taxon>Bacteria</taxon>
        <taxon>Bacillati</taxon>
        <taxon>Actinomycetota</taxon>
        <taxon>Actinomycetes</taxon>
        <taxon>Micromonosporales</taxon>
        <taxon>Micromonosporaceae</taxon>
        <taxon>Micromonospora</taxon>
    </lineage>
</organism>
<reference evidence="6" key="1">
    <citation type="submission" date="2023-09" db="EMBL/GenBank/DDBJ databases">
        <title>30 novel species of actinomycetes from the DSMZ collection.</title>
        <authorList>
            <person name="Nouioui I."/>
        </authorList>
    </citation>
    <scope>NUCLEOTIDE SEQUENCE</scope>
    <source>
        <strain evidence="6">DSM 115977</strain>
    </source>
</reference>
<evidence type="ECO:0000256" key="3">
    <source>
        <dbReference type="ARBA" id="ARBA00023163"/>
    </source>
</evidence>
<evidence type="ECO:0000259" key="5">
    <source>
        <dbReference type="PROSITE" id="PS50977"/>
    </source>
</evidence>
<dbReference type="Gene3D" id="1.10.357.10">
    <property type="entry name" value="Tetracycline Repressor, domain 2"/>
    <property type="match status" value="1"/>
</dbReference>
<accession>A0ABU2WZC0</accession>
<name>A0ABU2WZC0_9ACTN</name>
<dbReference type="InterPro" id="IPR009057">
    <property type="entry name" value="Homeodomain-like_sf"/>
</dbReference>
<dbReference type="InterPro" id="IPR041479">
    <property type="entry name" value="TetR_CgmR_C"/>
</dbReference>
<proteinExistence type="predicted"/>
<feature type="DNA-binding region" description="H-T-H motif" evidence="4">
    <location>
        <begin position="32"/>
        <end position="51"/>
    </location>
</feature>
<sequence>MARTAGRSAAETRRLILDAAARLISRHGTAVPVSDIAEAAGVSKGGLLYHFPSKEELLNGLANHLMGQFRSDVEQAAAEEEEGTPGRLTRAYIRVSFAHAGDLPGLRDYIALAAHLMFEPGLEALAQQDAQQWREALLDDGLEPTIVRMVIAAADGSNSAPLWGAILDDADRDQLEADLIALTHRDRVQVGSRNADI</sequence>
<dbReference type="Pfam" id="PF17937">
    <property type="entry name" value="TetR_C_28"/>
    <property type="match status" value="1"/>
</dbReference>
<dbReference type="InterPro" id="IPR001647">
    <property type="entry name" value="HTH_TetR"/>
</dbReference>
<dbReference type="Proteomes" id="UP001180973">
    <property type="component" value="Unassembled WGS sequence"/>
</dbReference>
<gene>
    <name evidence="6" type="ORF">RM555_17090</name>
</gene>
<evidence type="ECO:0000256" key="4">
    <source>
        <dbReference type="PROSITE-ProRule" id="PRU00335"/>
    </source>
</evidence>
<evidence type="ECO:0000313" key="7">
    <source>
        <dbReference type="Proteomes" id="UP001180973"/>
    </source>
</evidence>
<keyword evidence="1" id="KW-0805">Transcription regulation</keyword>
<dbReference type="SUPFAM" id="SSF46689">
    <property type="entry name" value="Homeodomain-like"/>
    <property type="match status" value="1"/>
</dbReference>
<dbReference type="InterPro" id="IPR050109">
    <property type="entry name" value="HTH-type_TetR-like_transc_reg"/>
</dbReference>
<dbReference type="PROSITE" id="PS50977">
    <property type="entry name" value="HTH_TETR_2"/>
    <property type="match status" value="1"/>
</dbReference>
<keyword evidence="2 4" id="KW-0238">DNA-binding</keyword>
<evidence type="ECO:0000256" key="2">
    <source>
        <dbReference type="ARBA" id="ARBA00023125"/>
    </source>
</evidence>
<dbReference type="PANTHER" id="PTHR30055">
    <property type="entry name" value="HTH-TYPE TRANSCRIPTIONAL REGULATOR RUTR"/>
    <property type="match status" value="1"/>
</dbReference>
<dbReference type="PANTHER" id="PTHR30055:SF234">
    <property type="entry name" value="HTH-TYPE TRANSCRIPTIONAL REGULATOR BETI"/>
    <property type="match status" value="1"/>
</dbReference>
<feature type="domain" description="HTH tetR-type" evidence="5">
    <location>
        <begin position="10"/>
        <end position="69"/>
    </location>
</feature>
<keyword evidence="3" id="KW-0804">Transcription</keyword>
<dbReference type="Pfam" id="PF00440">
    <property type="entry name" value="TetR_N"/>
    <property type="match status" value="1"/>
</dbReference>
<keyword evidence="7" id="KW-1185">Reference proteome</keyword>
<evidence type="ECO:0000313" key="6">
    <source>
        <dbReference type="EMBL" id="MDT0530711.1"/>
    </source>
</evidence>
<comment type="caution">
    <text evidence="6">The sequence shown here is derived from an EMBL/GenBank/DDBJ whole genome shotgun (WGS) entry which is preliminary data.</text>
</comment>